<feature type="region of interest" description="Disordered" evidence="1">
    <location>
        <begin position="92"/>
        <end position="145"/>
    </location>
</feature>
<accession>N1PPJ2</accession>
<evidence type="ECO:0000313" key="2">
    <source>
        <dbReference type="EMBL" id="EME45346.1"/>
    </source>
</evidence>
<reference evidence="2 3" key="2">
    <citation type="journal article" date="2012" name="PLoS Pathog.">
        <title>Diverse lifestyles and strategies of plant pathogenesis encoded in the genomes of eighteen Dothideomycetes fungi.</title>
        <authorList>
            <person name="Ohm R.A."/>
            <person name="Feau N."/>
            <person name="Henrissat B."/>
            <person name="Schoch C.L."/>
            <person name="Horwitz B.A."/>
            <person name="Barry K.W."/>
            <person name="Condon B.J."/>
            <person name="Copeland A.C."/>
            <person name="Dhillon B."/>
            <person name="Glaser F."/>
            <person name="Hesse C.N."/>
            <person name="Kosti I."/>
            <person name="LaButti K."/>
            <person name="Lindquist E.A."/>
            <person name="Lucas S."/>
            <person name="Salamov A.A."/>
            <person name="Bradshaw R.E."/>
            <person name="Ciuffetti L."/>
            <person name="Hamelin R.C."/>
            <person name="Kema G.H.J."/>
            <person name="Lawrence C."/>
            <person name="Scott J.A."/>
            <person name="Spatafora J.W."/>
            <person name="Turgeon B.G."/>
            <person name="de Wit P.J.G.M."/>
            <person name="Zhong S."/>
            <person name="Goodwin S.B."/>
            <person name="Grigoriev I.V."/>
        </authorList>
    </citation>
    <scope>NUCLEOTIDE SEQUENCE [LARGE SCALE GENOMIC DNA]</scope>
    <source>
        <strain evidence="3">NZE10 / CBS 128990</strain>
    </source>
</reference>
<protein>
    <submittedName>
        <fullName evidence="2">Uncharacterized protein</fullName>
    </submittedName>
</protein>
<keyword evidence="3" id="KW-1185">Reference proteome</keyword>
<gene>
    <name evidence="2" type="ORF">DOTSEDRAFT_33868</name>
</gene>
<sequence>MSLLDTQEHSHSQDIAVRSRSGTSTPSITTSRVPEHIMNSEIDHIYQTAGPATKILYELAFDPEHPREPNWIIRWMLWHVFRYRDGRQARGDALPRHDTGDNPSSDENDDSVQTTARPPLISTGAVSSNASREHARGIAQGTGAADGDAAISDKICALKERQNDEFRTDYNQGSCMFGKFQAKVVDRGSYHLAINGYNGSESAKLVDQTEYQTE</sequence>
<dbReference type="EMBL" id="KB446538">
    <property type="protein sequence ID" value="EME45346.1"/>
    <property type="molecule type" value="Genomic_DNA"/>
</dbReference>
<feature type="compositionally biased region" description="Polar residues" evidence="1">
    <location>
        <begin position="20"/>
        <end position="30"/>
    </location>
</feature>
<feature type="compositionally biased region" description="Basic and acidic residues" evidence="1">
    <location>
        <begin position="1"/>
        <end position="12"/>
    </location>
</feature>
<dbReference type="OrthoDB" id="4502478at2759"/>
<dbReference type="HOGENOM" id="CLU_1288878_0_0_1"/>
<evidence type="ECO:0000256" key="1">
    <source>
        <dbReference type="SAM" id="MobiDB-lite"/>
    </source>
</evidence>
<name>N1PPJ2_DOTSN</name>
<organism evidence="2 3">
    <name type="scientific">Dothistroma septosporum (strain NZE10 / CBS 128990)</name>
    <name type="common">Red band needle blight fungus</name>
    <name type="synonym">Mycosphaerella pini</name>
    <dbReference type="NCBI Taxonomy" id="675120"/>
    <lineage>
        <taxon>Eukaryota</taxon>
        <taxon>Fungi</taxon>
        <taxon>Dikarya</taxon>
        <taxon>Ascomycota</taxon>
        <taxon>Pezizomycotina</taxon>
        <taxon>Dothideomycetes</taxon>
        <taxon>Dothideomycetidae</taxon>
        <taxon>Mycosphaerellales</taxon>
        <taxon>Mycosphaerellaceae</taxon>
        <taxon>Dothistroma</taxon>
    </lineage>
</organism>
<dbReference type="Proteomes" id="UP000016933">
    <property type="component" value="Unassembled WGS sequence"/>
</dbReference>
<evidence type="ECO:0000313" key="3">
    <source>
        <dbReference type="Proteomes" id="UP000016933"/>
    </source>
</evidence>
<proteinExistence type="predicted"/>
<reference evidence="3" key="1">
    <citation type="journal article" date="2012" name="PLoS Genet.">
        <title>The genomes of the fungal plant pathogens Cladosporium fulvum and Dothistroma septosporum reveal adaptation to different hosts and lifestyles but also signatures of common ancestry.</title>
        <authorList>
            <person name="de Wit P.J.G.M."/>
            <person name="van der Burgt A."/>
            <person name="Oekmen B."/>
            <person name="Stergiopoulos I."/>
            <person name="Abd-Elsalam K.A."/>
            <person name="Aerts A.L."/>
            <person name="Bahkali A.H."/>
            <person name="Beenen H.G."/>
            <person name="Chettri P."/>
            <person name="Cox M.P."/>
            <person name="Datema E."/>
            <person name="de Vries R.P."/>
            <person name="Dhillon B."/>
            <person name="Ganley A.R."/>
            <person name="Griffiths S.A."/>
            <person name="Guo Y."/>
            <person name="Hamelin R.C."/>
            <person name="Henrissat B."/>
            <person name="Kabir M.S."/>
            <person name="Jashni M.K."/>
            <person name="Kema G."/>
            <person name="Klaubauf S."/>
            <person name="Lapidus A."/>
            <person name="Levasseur A."/>
            <person name="Lindquist E."/>
            <person name="Mehrabi R."/>
            <person name="Ohm R.A."/>
            <person name="Owen T.J."/>
            <person name="Salamov A."/>
            <person name="Schwelm A."/>
            <person name="Schijlen E."/>
            <person name="Sun H."/>
            <person name="van den Burg H.A."/>
            <person name="van Ham R.C.H.J."/>
            <person name="Zhang S."/>
            <person name="Goodwin S.B."/>
            <person name="Grigoriev I.V."/>
            <person name="Collemare J."/>
            <person name="Bradshaw R.E."/>
        </authorList>
    </citation>
    <scope>NUCLEOTIDE SEQUENCE [LARGE SCALE GENOMIC DNA]</scope>
    <source>
        <strain evidence="3">NZE10 / CBS 128990</strain>
    </source>
</reference>
<feature type="region of interest" description="Disordered" evidence="1">
    <location>
        <begin position="1"/>
        <end position="30"/>
    </location>
</feature>
<dbReference type="AlphaFoldDB" id="N1PPJ2"/>